<protein>
    <submittedName>
        <fullName evidence="2">AraC family transcriptional regulator</fullName>
    </submittedName>
</protein>
<gene>
    <name evidence="2" type="ORF">MON41_21720</name>
</gene>
<organism evidence="2 3">
    <name type="scientific">Teichococcus vastitatis</name>
    <dbReference type="NCBI Taxonomy" id="2307076"/>
    <lineage>
        <taxon>Bacteria</taxon>
        <taxon>Pseudomonadati</taxon>
        <taxon>Pseudomonadota</taxon>
        <taxon>Alphaproteobacteria</taxon>
        <taxon>Acetobacterales</taxon>
        <taxon>Roseomonadaceae</taxon>
        <taxon>Roseomonas</taxon>
    </lineage>
</organism>
<feature type="domain" description="DJ-1/PfpI" evidence="1">
    <location>
        <begin position="6"/>
        <end position="178"/>
    </location>
</feature>
<dbReference type="EMBL" id="JALBUU010000111">
    <property type="protein sequence ID" value="MCI0756274.1"/>
    <property type="molecule type" value="Genomic_DNA"/>
</dbReference>
<dbReference type="InterPro" id="IPR002818">
    <property type="entry name" value="DJ-1/PfpI"/>
</dbReference>
<dbReference type="CDD" id="cd03137">
    <property type="entry name" value="GATase1_AraC_1"/>
    <property type="match status" value="1"/>
</dbReference>
<name>A0ABS9WAF1_9PROT</name>
<evidence type="ECO:0000313" key="2">
    <source>
        <dbReference type="EMBL" id="MCI0756274.1"/>
    </source>
</evidence>
<evidence type="ECO:0000313" key="3">
    <source>
        <dbReference type="Proteomes" id="UP001201985"/>
    </source>
</evidence>
<dbReference type="Gene3D" id="3.40.50.880">
    <property type="match status" value="1"/>
</dbReference>
<comment type="caution">
    <text evidence="2">The sequence shown here is derived from an EMBL/GenBank/DDBJ whole genome shotgun (WGS) entry which is preliminary data.</text>
</comment>
<evidence type="ECO:0000259" key="1">
    <source>
        <dbReference type="Pfam" id="PF01965"/>
    </source>
</evidence>
<dbReference type="InterPro" id="IPR029062">
    <property type="entry name" value="Class_I_gatase-like"/>
</dbReference>
<proteinExistence type="predicted"/>
<dbReference type="InterPro" id="IPR052158">
    <property type="entry name" value="INH-QAR"/>
</dbReference>
<keyword evidence="3" id="KW-1185">Reference proteome</keyword>
<dbReference type="PANTHER" id="PTHR43130:SF3">
    <property type="entry name" value="HTH-TYPE TRANSCRIPTIONAL REGULATOR RV1931C"/>
    <property type="match status" value="1"/>
</dbReference>
<dbReference type="RefSeq" id="WP_238384362.1">
    <property type="nucleotide sequence ID" value="NZ_JALBUU010000111.1"/>
</dbReference>
<dbReference type="Proteomes" id="UP001201985">
    <property type="component" value="Unassembled WGS sequence"/>
</dbReference>
<accession>A0ABS9WAF1</accession>
<dbReference type="PANTHER" id="PTHR43130">
    <property type="entry name" value="ARAC-FAMILY TRANSCRIPTIONAL REGULATOR"/>
    <property type="match status" value="1"/>
</dbReference>
<dbReference type="Pfam" id="PF01965">
    <property type="entry name" value="DJ-1_PfpI"/>
    <property type="match status" value="1"/>
</dbReference>
<sequence length="233" mass="25330">MSASRSVAILAVPGVQLLDVAGPLDVFAEANLQAGRMAYRLQVVAREPGEIRSSSGVRLVPDLVIREIRDEVFDTLLVAGSPHADRDDCDHAMVSWLLRTAPKAHRYGSIRSGALLLATAGLLEGRRVTTHWAVAKRLSRAYPGVEVDMDAIHVRDGRLCTAAGITAGLDLALALVEEDLGRDLALRVATQLVMLFRRVGGQAQFSRRSEAAPRAGRYFRRCSDGRPPTRLQT</sequence>
<dbReference type="SUPFAM" id="SSF52317">
    <property type="entry name" value="Class I glutamine amidotransferase-like"/>
    <property type="match status" value="1"/>
</dbReference>
<reference evidence="2 3" key="1">
    <citation type="submission" date="2022-03" db="EMBL/GenBank/DDBJ databases">
        <title>Complete genome analysis of Roseomonas KG 17.1 : a prolific producer of plant growth promoters.</title>
        <authorList>
            <person name="Saadouli I."/>
            <person name="Najjari A."/>
            <person name="Mosbah A."/>
            <person name="Ouzari H.I."/>
        </authorList>
    </citation>
    <scope>NUCLEOTIDE SEQUENCE [LARGE SCALE GENOMIC DNA]</scope>
    <source>
        <strain evidence="2 3">KG17-1</strain>
    </source>
</reference>